<evidence type="ECO:0000313" key="2">
    <source>
        <dbReference type="EMBL" id="WCG23643.1"/>
    </source>
</evidence>
<dbReference type="NCBIfam" id="TIGR03133">
    <property type="entry name" value="malonate_beta"/>
    <property type="match status" value="1"/>
</dbReference>
<dbReference type="InterPro" id="IPR029045">
    <property type="entry name" value="ClpP/crotonase-like_dom_sf"/>
</dbReference>
<dbReference type="InterPro" id="IPR017556">
    <property type="entry name" value="Malonate_beta"/>
</dbReference>
<keyword evidence="2" id="KW-0456">Lyase</keyword>
<dbReference type="InterPro" id="IPR034733">
    <property type="entry name" value="AcCoA_carboxyl_beta"/>
</dbReference>
<dbReference type="InterPro" id="IPR009648">
    <property type="entry name" value="Malonate_gamma"/>
</dbReference>
<dbReference type="GO" id="GO:0005975">
    <property type="term" value="P:carbohydrate metabolic process"/>
    <property type="evidence" value="ECO:0007669"/>
    <property type="project" value="InterPro"/>
</dbReference>
<gene>
    <name evidence="2" type="primary">mdcD</name>
    <name evidence="2" type="ORF">PML95_08130</name>
</gene>
<reference evidence="2" key="1">
    <citation type="submission" date="2023-01" db="EMBL/GenBank/DDBJ databases">
        <title>Oxazolidinone resistance genes in florfenicol resistant enterococci from beef cattle and veal calves at slaughter.</title>
        <authorList>
            <person name="Biggel M."/>
        </authorList>
    </citation>
    <scope>NUCLEOTIDE SEQUENCE</scope>
    <source>
        <strain evidence="2">K204-1</strain>
    </source>
</reference>
<dbReference type="NCBIfam" id="TIGR03134">
    <property type="entry name" value="malonate_gamma"/>
    <property type="match status" value="1"/>
</dbReference>
<dbReference type="Gene3D" id="3.90.226.10">
    <property type="entry name" value="2-enoyl-CoA Hydratase, Chain A, domain 1"/>
    <property type="match status" value="2"/>
</dbReference>
<dbReference type="Pfam" id="PF06833">
    <property type="entry name" value="MdcE"/>
    <property type="match status" value="1"/>
</dbReference>
<dbReference type="AlphaFoldDB" id="A0AAF0BDD8"/>
<sequence length="557" mass="61750">MRNSFVELRARERAFQLLDKHEGKEILDPFYRVKSPHLEPQGIVPSFDDGVVLVRGKMQDKDVLIVSIEGKFQGGGIGEVAGAKIAMALEMALEENKEGHPVYPVIILDTGGVRLQEANYGLLSISEIGNMIVALKKYVPVIGLVPGLVGSFGGMSITSALMSYLIATNKARVGLNGPEVIEQEAGVREFDASDKALIWDTIGARQRVATGVIDELVKDDVEVIREAIITAIVNKKDSKRTEKANFFLNYLSQMDASEKLTPEKYIADYEANNEKEFKVKEAYEGDQRLNNTRGYKWFAGLTGMKQPTSDFPTVLSKTVEINKRPMTFVTITTNDNNRFYRVRNGEAGLVEGFVVSKVLEQVIAEDKDKKEKRPIIAIIDVPSQAYGYNEELIGIHMALASSAEFYARARQAGHPVVGLIVGNAISGAFLAHGLQCNRLIALNDEQINVQAMSKESAARVTNRTLEEVEEATKKIPAMAYDIKNFEKLGALFALVDGIEADRVSETDVEKMQDVMLKAIASTKNAPADLSFRYETEQAKSYGRVATRQVREMIREQW</sequence>
<dbReference type="RefSeq" id="WP_248853451.1">
    <property type="nucleotide sequence ID" value="NZ_CP097053.1"/>
</dbReference>
<dbReference type="EMBL" id="CP116507">
    <property type="protein sequence ID" value="WCG23643.1"/>
    <property type="molecule type" value="Genomic_DNA"/>
</dbReference>
<feature type="domain" description="Acetyl-coenzyme A carboxylase carboxyl transferase subunit beta" evidence="1">
    <location>
        <begin position="47"/>
        <end position="245"/>
    </location>
</feature>
<evidence type="ECO:0000259" key="1">
    <source>
        <dbReference type="Pfam" id="PF01039"/>
    </source>
</evidence>
<name>A0AAF0BDD8_9ENTE</name>
<proteinExistence type="predicted"/>
<dbReference type="GO" id="GO:0009317">
    <property type="term" value="C:acetyl-CoA carboxylase complex"/>
    <property type="evidence" value="ECO:0007669"/>
    <property type="project" value="TreeGrafter"/>
</dbReference>
<dbReference type="GO" id="GO:0016831">
    <property type="term" value="F:carboxy-lyase activity"/>
    <property type="evidence" value="ECO:0007669"/>
    <property type="project" value="InterPro"/>
</dbReference>
<dbReference type="PANTHER" id="PTHR43842">
    <property type="entry name" value="PROPIONYL-COA CARBOXYLASE BETA CHAIN"/>
    <property type="match status" value="1"/>
</dbReference>
<dbReference type="Pfam" id="PF01039">
    <property type="entry name" value="Carboxyl_trans"/>
    <property type="match status" value="1"/>
</dbReference>
<dbReference type="Proteomes" id="UP001179600">
    <property type="component" value="Chromosome"/>
</dbReference>
<dbReference type="NCBIfam" id="NF005530">
    <property type="entry name" value="PRK07189.1"/>
    <property type="match status" value="1"/>
</dbReference>
<dbReference type="PANTHER" id="PTHR43842:SF2">
    <property type="entry name" value="PROPIONYL-COA CARBOXYLASE BETA CHAIN, MITOCHONDRIAL"/>
    <property type="match status" value="1"/>
</dbReference>
<evidence type="ECO:0000313" key="3">
    <source>
        <dbReference type="Proteomes" id="UP001179600"/>
    </source>
</evidence>
<dbReference type="InterPro" id="IPR051047">
    <property type="entry name" value="AccD/PCCB"/>
</dbReference>
<protein>
    <submittedName>
        <fullName evidence="2">Biotin-independent malonate decarboxylase subunit beta</fullName>
        <ecNumber evidence="2">4.1.1.88</ecNumber>
    </submittedName>
</protein>
<organism evidence="2 3">
    <name type="scientific">Vagococcus lutrae</name>
    <dbReference type="NCBI Taxonomy" id="81947"/>
    <lineage>
        <taxon>Bacteria</taxon>
        <taxon>Bacillati</taxon>
        <taxon>Bacillota</taxon>
        <taxon>Bacilli</taxon>
        <taxon>Lactobacillales</taxon>
        <taxon>Enterococcaceae</taxon>
        <taxon>Vagococcus</taxon>
    </lineage>
</organism>
<dbReference type="GO" id="GO:0004658">
    <property type="term" value="F:propionyl-CoA carboxylase activity"/>
    <property type="evidence" value="ECO:0007669"/>
    <property type="project" value="TreeGrafter"/>
</dbReference>
<dbReference type="SUPFAM" id="SSF52096">
    <property type="entry name" value="ClpP/crotonase"/>
    <property type="match status" value="2"/>
</dbReference>
<dbReference type="EC" id="4.1.1.88" evidence="2"/>
<accession>A0AAF0BDD8</accession>